<comment type="caution">
    <text evidence="3">The sequence shown here is derived from an EMBL/GenBank/DDBJ whole genome shotgun (WGS) entry which is preliminary data.</text>
</comment>
<name>A0ABV0XQC5_9TELE</name>
<evidence type="ECO:0000313" key="4">
    <source>
        <dbReference type="Proteomes" id="UP001469553"/>
    </source>
</evidence>
<evidence type="ECO:0000256" key="1">
    <source>
        <dbReference type="SAM" id="MobiDB-lite"/>
    </source>
</evidence>
<feature type="region of interest" description="Disordered" evidence="1">
    <location>
        <begin position="46"/>
        <end position="69"/>
    </location>
</feature>
<keyword evidence="4" id="KW-1185">Reference proteome</keyword>
<dbReference type="EMBL" id="JAHRIP010010332">
    <property type="protein sequence ID" value="MEQ2283671.1"/>
    <property type="molecule type" value="Genomic_DNA"/>
</dbReference>
<evidence type="ECO:0000313" key="3">
    <source>
        <dbReference type="EMBL" id="MEQ2283671.1"/>
    </source>
</evidence>
<reference evidence="3 4" key="1">
    <citation type="submission" date="2021-06" db="EMBL/GenBank/DDBJ databases">
        <authorList>
            <person name="Palmer J.M."/>
        </authorList>
    </citation>
    <scope>NUCLEOTIDE SEQUENCE [LARGE SCALE GENOMIC DNA]</scope>
    <source>
        <strain evidence="3 4">AS_MEX2019</strain>
        <tissue evidence="3">Muscle</tissue>
    </source>
</reference>
<accession>A0ABV0XQC5</accession>
<proteinExistence type="predicted"/>
<dbReference type="InterPro" id="IPR051284">
    <property type="entry name" value="ZnF_MYMT-QRICH1"/>
</dbReference>
<feature type="region of interest" description="Disordered" evidence="1">
    <location>
        <begin position="215"/>
        <end position="265"/>
    </location>
</feature>
<feature type="domain" description="PiggyBac transposable element-derived protein 4 C-terminal zinc-finger" evidence="2">
    <location>
        <begin position="263"/>
        <end position="296"/>
    </location>
</feature>
<evidence type="ECO:0000259" key="2">
    <source>
        <dbReference type="Pfam" id="PF13842"/>
    </source>
</evidence>
<feature type="region of interest" description="Disordered" evidence="1">
    <location>
        <begin position="151"/>
        <end position="193"/>
    </location>
</feature>
<feature type="region of interest" description="Disordered" evidence="1">
    <location>
        <begin position="83"/>
        <end position="134"/>
    </location>
</feature>
<feature type="compositionally biased region" description="Polar residues" evidence="1">
    <location>
        <begin position="83"/>
        <end position="119"/>
    </location>
</feature>
<sequence>MGRCNGCRKQGYMNEKLQCLGSVCNFCNMACLLQYCYLHFETSQHTTSSNGTNTAPPVPSAPAQPHHSSKMNPVIADVVSLANGSASQPSGSANTALTGELPTSNIDGKNLDHASTQTDAMRAPAPRRRQMKNKSVLCRPFTTDQEIMCQLPSSSPESKVLLDSSSQSDQPSRSPAHSPKFQGETEPSNLTPARLTGRHFLGKRDNDSNCKVCAQRRKSKLDEEEPDQKKRRMEDGDDELEKKQEISVNEERNDDDEEERKSEIDCGRMKRQTPYYCKTCTEEPTLCPVPCFELYHTKRDYEAPAS</sequence>
<dbReference type="PANTHER" id="PTHR45736">
    <property type="entry name" value="ZINC FINGER MYM-TYPE PROTEIN"/>
    <property type="match status" value="1"/>
</dbReference>
<gene>
    <name evidence="3" type="ORF">AMECASPLE_013929</name>
</gene>
<dbReference type="Pfam" id="PF13842">
    <property type="entry name" value="zf-Tnp_2"/>
    <property type="match status" value="1"/>
</dbReference>
<dbReference type="Proteomes" id="UP001469553">
    <property type="component" value="Unassembled WGS sequence"/>
</dbReference>
<organism evidence="3 4">
    <name type="scientific">Ameca splendens</name>
    <dbReference type="NCBI Taxonomy" id="208324"/>
    <lineage>
        <taxon>Eukaryota</taxon>
        <taxon>Metazoa</taxon>
        <taxon>Chordata</taxon>
        <taxon>Craniata</taxon>
        <taxon>Vertebrata</taxon>
        <taxon>Euteleostomi</taxon>
        <taxon>Actinopterygii</taxon>
        <taxon>Neopterygii</taxon>
        <taxon>Teleostei</taxon>
        <taxon>Neoteleostei</taxon>
        <taxon>Acanthomorphata</taxon>
        <taxon>Ovalentaria</taxon>
        <taxon>Atherinomorphae</taxon>
        <taxon>Cyprinodontiformes</taxon>
        <taxon>Goodeidae</taxon>
        <taxon>Ameca</taxon>
    </lineage>
</organism>
<protein>
    <recommendedName>
        <fullName evidence="2">PiggyBac transposable element-derived protein 4 C-terminal zinc-finger domain-containing protein</fullName>
    </recommendedName>
</protein>
<dbReference type="InterPro" id="IPR032718">
    <property type="entry name" value="PGBD4_Znf_C"/>
</dbReference>
<feature type="compositionally biased region" description="Basic and acidic residues" evidence="1">
    <location>
        <begin position="240"/>
        <end position="251"/>
    </location>
</feature>
<dbReference type="PANTHER" id="PTHR45736:SF5">
    <property type="entry name" value="ZINC FINGER MYM-TYPE PROTEIN 4"/>
    <property type="match status" value="1"/>
</dbReference>
<feature type="compositionally biased region" description="Polar residues" evidence="1">
    <location>
        <begin position="46"/>
        <end position="55"/>
    </location>
</feature>
<feature type="compositionally biased region" description="Low complexity" evidence="1">
    <location>
        <begin position="161"/>
        <end position="175"/>
    </location>
</feature>